<feature type="binding site" evidence="15">
    <location>
        <position position="120"/>
    </location>
    <ligand>
        <name>Mg(2+)</name>
        <dbReference type="ChEBI" id="CHEBI:18420"/>
    </ligand>
</feature>
<feature type="modified residue" description="N6-carboxylysine" evidence="15">
    <location>
        <position position="121"/>
    </location>
</feature>
<dbReference type="InterPro" id="IPR004404">
    <property type="entry name" value="DihydroxyA_deHydtase"/>
</dbReference>
<comment type="caution">
    <text evidence="18">The sequence shown here is derived from an EMBL/GenBank/DDBJ whole genome shotgun (WGS) entry which is preliminary data.</text>
</comment>
<keyword evidence="3 15" id="KW-0028">Amino-acid biosynthesis</keyword>
<dbReference type="NCBIfam" id="TIGR00110">
    <property type="entry name" value="ilvD"/>
    <property type="match status" value="1"/>
</dbReference>
<evidence type="ECO:0000256" key="11">
    <source>
        <dbReference type="ARBA" id="ARBA00029304"/>
    </source>
</evidence>
<dbReference type="SUPFAM" id="SSF52016">
    <property type="entry name" value="LeuD/IlvD-like"/>
    <property type="match status" value="1"/>
</dbReference>
<dbReference type="Gene3D" id="3.50.30.80">
    <property type="entry name" value="IlvD/EDD C-terminal domain-like"/>
    <property type="match status" value="1"/>
</dbReference>
<dbReference type="GO" id="GO:0004160">
    <property type="term" value="F:dihydroxy-acid dehydratase activity"/>
    <property type="evidence" value="ECO:0007669"/>
    <property type="project" value="UniProtKB-EC"/>
</dbReference>
<keyword evidence="19" id="KW-1185">Reference proteome</keyword>
<feature type="binding site" description="via carbamate group" evidence="15">
    <location>
        <position position="121"/>
    </location>
    <ligand>
        <name>Mg(2+)</name>
        <dbReference type="ChEBI" id="CHEBI:18420"/>
    </ligand>
</feature>
<keyword evidence="5 15" id="KW-0479">Metal-binding</keyword>
<dbReference type="InterPro" id="IPR042096">
    <property type="entry name" value="Dihydro-acid_dehy_C"/>
</dbReference>
<comment type="caution">
    <text evidence="15">Lacks conserved residue(s) required for the propagation of feature annotation.</text>
</comment>
<feature type="binding site" evidence="15">
    <location>
        <position position="444"/>
    </location>
    <ligand>
        <name>Mg(2+)</name>
        <dbReference type="ChEBI" id="CHEBI:18420"/>
    </ligand>
</feature>
<sequence>MRSDMIKKGADRAPHRSLLYATGVRPTDLPKPFIGVCNSYVDIVPGHVHLKQFAEVVKDAIREAGGIPFEFNTIGVDDGIAMGHIGMRYSLASRELIADSAETMIQAHWFDGVFYIPNCDKITPGMLMAAVRTNVPSVFVSGGPMEAGKSRSGHNLSLSSVFEGVGRYRSGKMSESELKELEESACPTCGSCSGMFTANSMNCIMEMLGIALPGNGTIVATSPERHDLIRQAAHHLVRMIQEDVRPRDIITKEAIDDAFALDMAMGGSTNTVLHLMAIAHEAGIDYDLKQINEVAKRVPYLAKISPASEYSMQDVNEAGGVAAIMRELCENTNAVNGERITISGKTIAESVAHAEITNDVVIRRVTNPYSAEGGLSIFYGNLAPDGAVLKVGAVDPDIETFEGSAIVFDSQDAAQAGIDSGEVKAGHVVVIRYEGPKGGPGMPEMLAPTSSIVGRGLGRDVALITDGRFSGATRGICVGHISPEAAEGGLIGLIEDGDLIRIDIKARTIELKVDDETLEKRRTSVVAPDKSVKHGYLARYAHLVTSANTGAVLKI</sequence>
<feature type="domain" description="Dihydroxy-acid/6-phosphogluconate dehydratase N-terminal" evidence="16">
    <location>
        <begin position="31"/>
        <end position="349"/>
    </location>
</feature>
<evidence type="ECO:0000259" key="16">
    <source>
        <dbReference type="Pfam" id="PF00920"/>
    </source>
</evidence>
<dbReference type="SUPFAM" id="SSF143975">
    <property type="entry name" value="IlvD/EDD N-terminal domain-like"/>
    <property type="match status" value="1"/>
</dbReference>
<evidence type="ECO:0000256" key="3">
    <source>
        <dbReference type="ARBA" id="ARBA00022605"/>
    </source>
</evidence>
<comment type="catalytic activity">
    <reaction evidence="11">
        <text>(2R)-2,3-dihydroxy-3-methylbutanoate = 3-methyl-2-oxobutanoate + H2O</text>
        <dbReference type="Rhea" id="RHEA:24809"/>
        <dbReference type="ChEBI" id="CHEBI:11851"/>
        <dbReference type="ChEBI" id="CHEBI:15377"/>
        <dbReference type="ChEBI" id="CHEBI:49072"/>
        <dbReference type="EC" id="4.2.1.9"/>
    </reaction>
    <physiologicalReaction direction="left-to-right" evidence="11">
        <dbReference type="Rhea" id="RHEA:24810"/>
    </physiologicalReaction>
</comment>
<comment type="cofactor">
    <cofactor evidence="1 15">
        <name>Mg(2+)</name>
        <dbReference type="ChEBI" id="CHEBI:18420"/>
    </cofactor>
</comment>
<evidence type="ECO:0000256" key="5">
    <source>
        <dbReference type="ARBA" id="ARBA00022723"/>
    </source>
</evidence>
<keyword evidence="6 15" id="KW-0460">Magnesium</keyword>
<name>A0ABW4JGR4_9BACL</name>
<dbReference type="PANTHER" id="PTHR43661">
    <property type="entry name" value="D-XYLONATE DEHYDRATASE"/>
    <property type="match status" value="1"/>
</dbReference>
<evidence type="ECO:0000256" key="14">
    <source>
        <dbReference type="ARBA" id="ARBA00029490"/>
    </source>
</evidence>
<feature type="binding site" evidence="15">
    <location>
        <position position="78"/>
    </location>
    <ligand>
        <name>Mg(2+)</name>
        <dbReference type="ChEBI" id="CHEBI:18420"/>
    </ligand>
</feature>
<comment type="cofactor">
    <cofactor evidence="15">
        <name>[2Fe-2S] cluster</name>
        <dbReference type="ChEBI" id="CHEBI:190135"/>
    </cofactor>
    <text evidence="15">Binds 1 [2Fe-2S] cluster per subunit. This cluster acts as a Lewis acid cofactor.</text>
</comment>
<keyword evidence="8 15" id="KW-0411">Iron-sulfur</keyword>
<keyword evidence="9 15" id="KW-0456">Lyase</keyword>
<dbReference type="EMBL" id="JBHUCX010000018">
    <property type="protein sequence ID" value="MFD1674242.1"/>
    <property type="molecule type" value="Genomic_DNA"/>
</dbReference>
<comment type="similarity">
    <text evidence="2 15">Belongs to the IlvD/Edd family.</text>
</comment>
<dbReference type="InterPro" id="IPR056740">
    <property type="entry name" value="ILV_EDD_C"/>
</dbReference>
<evidence type="ECO:0000256" key="9">
    <source>
        <dbReference type="ARBA" id="ARBA00023239"/>
    </source>
</evidence>
<evidence type="ECO:0000256" key="6">
    <source>
        <dbReference type="ARBA" id="ARBA00022842"/>
    </source>
</evidence>
<keyword evidence="7 15" id="KW-0408">Iron</keyword>
<accession>A0ABW4JGR4</accession>
<gene>
    <name evidence="15 18" type="primary">ilvD</name>
    <name evidence="18" type="ORF">ACFSB2_05880</name>
</gene>
<dbReference type="PANTHER" id="PTHR43661:SF3">
    <property type="entry name" value="D-XYLONATE DEHYDRATASE YAGF-RELATED"/>
    <property type="match status" value="1"/>
</dbReference>
<proteinExistence type="inferred from homology"/>
<evidence type="ECO:0000256" key="8">
    <source>
        <dbReference type="ARBA" id="ARBA00023014"/>
    </source>
</evidence>
<dbReference type="InterPro" id="IPR000581">
    <property type="entry name" value="ILV_EDD_N"/>
</dbReference>
<dbReference type="InterPro" id="IPR037237">
    <property type="entry name" value="IlvD/EDD_N"/>
</dbReference>
<feature type="domain" description="Dihydroxy-acid/6-phosphogluconate dehydratase C-terminal" evidence="17">
    <location>
        <begin position="361"/>
        <end position="551"/>
    </location>
</feature>
<dbReference type="PROSITE" id="PS00887">
    <property type="entry name" value="ILVD_EDD_2"/>
    <property type="match status" value="1"/>
</dbReference>
<dbReference type="RefSeq" id="WP_377942111.1">
    <property type="nucleotide sequence ID" value="NZ_JBHUCX010000018.1"/>
</dbReference>
<dbReference type="Pfam" id="PF24877">
    <property type="entry name" value="ILV_EDD_C"/>
    <property type="match status" value="1"/>
</dbReference>
<comment type="function">
    <text evidence="15">Functions in the biosynthesis of branched-chain amino acids. Catalyzes the dehydration of (2R,3R)-2,3-dihydroxy-3-methylpentanoate (2,3-dihydroxy-3-methylvalerate) into 2-oxo-3-methylpentanoate (2-oxo-3-methylvalerate) and of (2R)-2,3-dihydroxy-3-methylbutanoate (2,3-dihydroxyisovalerate) into 2-oxo-3-methylbutanoate (2-oxoisovalerate), the penultimate precursor to L-isoleucine and L-valine, respectively.</text>
</comment>
<keyword evidence="4 15" id="KW-0001">2Fe-2S</keyword>
<evidence type="ECO:0000256" key="2">
    <source>
        <dbReference type="ARBA" id="ARBA00006486"/>
    </source>
</evidence>
<organism evidence="18 19">
    <name type="scientific">Alicyclobacillus fodiniaquatilis</name>
    <dbReference type="NCBI Taxonomy" id="1661150"/>
    <lineage>
        <taxon>Bacteria</taxon>
        <taxon>Bacillati</taxon>
        <taxon>Bacillota</taxon>
        <taxon>Bacilli</taxon>
        <taxon>Bacillales</taxon>
        <taxon>Alicyclobacillaceae</taxon>
        <taxon>Alicyclobacillus</taxon>
    </lineage>
</organism>
<evidence type="ECO:0000259" key="17">
    <source>
        <dbReference type="Pfam" id="PF24877"/>
    </source>
</evidence>
<comment type="catalytic activity">
    <reaction evidence="15">
        <text>(2R,3R)-2,3-dihydroxy-3-methylpentanoate = (S)-3-methyl-2-oxopentanoate + H2O</text>
        <dbReference type="Rhea" id="RHEA:27694"/>
        <dbReference type="ChEBI" id="CHEBI:15377"/>
        <dbReference type="ChEBI" id="CHEBI:35146"/>
        <dbReference type="ChEBI" id="CHEBI:49258"/>
        <dbReference type="EC" id="4.2.1.9"/>
    </reaction>
</comment>
<dbReference type="HAMAP" id="MF_00012">
    <property type="entry name" value="IlvD"/>
    <property type="match status" value="1"/>
</dbReference>
<reference evidence="19" key="1">
    <citation type="journal article" date="2019" name="Int. J. Syst. Evol. Microbiol.">
        <title>The Global Catalogue of Microorganisms (GCM) 10K type strain sequencing project: providing services to taxonomists for standard genome sequencing and annotation.</title>
        <authorList>
            <consortium name="The Broad Institute Genomics Platform"/>
            <consortium name="The Broad Institute Genome Sequencing Center for Infectious Disease"/>
            <person name="Wu L."/>
            <person name="Ma J."/>
        </authorList>
    </citation>
    <scope>NUCLEOTIDE SEQUENCE [LARGE SCALE GENOMIC DNA]</scope>
    <source>
        <strain evidence="19">CGMCC 1.12286</strain>
    </source>
</reference>
<dbReference type="EC" id="4.2.1.9" evidence="14 15"/>
<dbReference type="Proteomes" id="UP001597079">
    <property type="component" value="Unassembled WGS sequence"/>
</dbReference>
<dbReference type="NCBIfam" id="NF002068">
    <property type="entry name" value="PRK00911.1"/>
    <property type="match status" value="1"/>
</dbReference>
<evidence type="ECO:0000256" key="10">
    <source>
        <dbReference type="ARBA" id="ARBA00023304"/>
    </source>
</evidence>
<evidence type="ECO:0000256" key="7">
    <source>
        <dbReference type="ARBA" id="ARBA00023004"/>
    </source>
</evidence>
<keyword evidence="10 15" id="KW-0100">Branched-chain amino acid biosynthesis</keyword>
<dbReference type="InterPro" id="IPR020558">
    <property type="entry name" value="DiOHA_6PGluconate_deHydtase_CS"/>
</dbReference>
<comment type="pathway">
    <text evidence="12 15">Amino-acid biosynthesis; L-valine biosynthesis; L-valine from pyruvate: step 3/4.</text>
</comment>
<comment type="subunit">
    <text evidence="15">Homodimer.</text>
</comment>
<evidence type="ECO:0000256" key="13">
    <source>
        <dbReference type="ARBA" id="ARBA00029437"/>
    </source>
</evidence>
<feature type="active site" description="Proton acceptor" evidence="15">
    <location>
        <position position="470"/>
    </location>
</feature>
<protein>
    <recommendedName>
        <fullName evidence="14 15">Dihydroxy-acid dehydratase</fullName>
        <shortName evidence="15">DAD</shortName>
        <ecNumber evidence="14 15">4.2.1.9</ecNumber>
    </recommendedName>
</protein>
<evidence type="ECO:0000313" key="18">
    <source>
        <dbReference type="EMBL" id="MFD1674242.1"/>
    </source>
</evidence>
<evidence type="ECO:0000256" key="12">
    <source>
        <dbReference type="ARBA" id="ARBA00029436"/>
    </source>
</evidence>
<dbReference type="PROSITE" id="PS00886">
    <property type="entry name" value="ILVD_EDD_1"/>
    <property type="match status" value="1"/>
</dbReference>
<evidence type="ECO:0000256" key="15">
    <source>
        <dbReference type="HAMAP-Rule" id="MF_00012"/>
    </source>
</evidence>
<dbReference type="Pfam" id="PF00920">
    <property type="entry name" value="ILVD_EDD_N"/>
    <property type="match status" value="1"/>
</dbReference>
<comment type="pathway">
    <text evidence="13 15">Amino-acid biosynthesis; L-isoleucine biosynthesis; L-isoleucine from 2-oxobutanoate: step 3/4.</text>
</comment>
<evidence type="ECO:0000256" key="1">
    <source>
        <dbReference type="ARBA" id="ARBA00001946"/>
    </source>
</evidence>
<evidence type="ECO:0000256" key="4">
    <source>
        <dbReference type="ARBA" id="ARBA00022714"/>
    </source>
</evidence>
<evidence type="ECO:0000313" key="19">
    <source>
        <dbReference type="Proteomes" id="UP001597079"/>
    </source>
</evidence>